<feature type="transmembrane region" description="Helical" evidence="1">
    <location>
        <begin position="62"/>
        <end position="82"/>
    </location>
</feature>
<dbReference type="SMART" id="SM00014">
    <property type="entry name" value="acidPPc"/>
    <property type="match status" value="1"/>
</dbReference>
<keyword evidence="1" id="KW-0812">Transmembrane</keyword>
<dbReference type="Proteomes" id="UP000305398">
    <property type="component" value="Chromosome"/>
</dbReference>
<dbReference type="OrthoDB" id="9789113at2"/>
<reference evidence="3 4" key="1">
    <citation type="submission" date="2019-06" db="EMBL/GenBank/DDBJ databases">
        <authorList>
            <person name="Srinivasan S."/>
        </authorList>
    </citation>
    <scope>NUCLEOTIDE SEQUENCE [LARGE SCALE GENOMIC DNA]</scope>
    <source>
        <strain evidence="3 4">17J68-5</strain>
    </source>
</reference>
<feature type="transmembrane region" description="Helical" evidence="1">
    <location>
        <begin position="141"/>
        <end position="159"/>
    </location>
</feature>
<feature type="domain" description="Phosphatidic acid phosphatase type 2/haloperoxidase" evidence="2">
    <location>
        <begin position="63"/>
        <end position="180"/>
    </location>
</feature>
<organism evidence="3 4">
    <name type="scientific">Hymenobacter jejuensis</name>
    <dbReference type="NCBI Taxonomy" id="2502781"/>
    <lineage>
        <taxon>Bacteria</taxon>
        <taxon>Pseudomonadati</taxon>
        <taxon>Bacteroidota</taxon>
        <taxon>Cytophagia</taxon>
        <taxon>Cytophagales</taxon>
        <taxon>Hymenobacteraceae</taxon>
        <taxon>Hymenobacter</taxon>
    </lineage>
</organism>
<dbReference type="KEGG" id="hyj:FHG12_09770"/>
<protein>
    <submittedName>
        <fullName evidence="3">Phosphatase PAP2 family protein</fullName>
    </submittedName>
</protein>
<evidence type="ECO:0000313" key="3">
    <source>
        <dbReference type="EMBL" id="QDA60377.1"/>
    </source>
</evidence>
<evidence type="ECO:0000256" key="1">
    <source>
        <dbReference type="SAM" id="Phobius"/>
    </source>
</evidence>
<proteinExistence type="predicted"/>
<dbReference type="PANTHER" id="PTHR14969:SF13">
    <property type="entry name" value="AT30094P"/>
    <property type="match status" value="1"/>
</dbReference>
<feature type="transmembrane region" description="Helical" evidence="1">
    <location>
        <begin position="165"/>
        <end position="184"/>
    </location>
</feature>
<dbReference type="AlphaFoldDB" id="A0A5B7ZZR9"/>
<dbReference type="CDD" id="cd01610">
    <property type="entry name" value="PAP2_like"/>
    <property type="match status" value="1"/>
</dbReference>
<evidence type="ECO:0000259" key="2">
    <source>
        <dbReference type="SMART" id="SM00014"/>
    </source>
</evidence>
<gene>
    <name evidence="3" type="ORF">FHG12_09770</name>
</gene>
<dbReference type="PANTHER" id="PTHR14969">
    <property type="entry name" value="SPHINGOSINE-1-PHOSPHATE PHOSPHOHYDROLASE"/>
    <property type="match status" value="1"/>
</dbReference>
<name>A0A5B7ZZR9_9BACT</name>
<dbReference type="Gene3D" id="1.20.144.10">
    <property type="entry name" value="Phosphatidic acid phosphatase type 2/haloperoxidase"/>
    <property type="match status" value="1"/>
</dbReference>
<dbReference type="EMBL" id="CP040896">
    <property type="protein sequence ID" value="QDA60377.1"/>
    <property type="molecule type" value="Genomic_DNA"/>
</dbReference>
<dbReference type="SUPFAM" id="SSF48317">
    <property type="entry name" value="Acid phosphatase/Vanadium-dependent haloperoxidase"/>
    <property type="match status" value="1"/>
</dbReference>
<keyword evidence="4" id="KW-1185">Reference proteome</keyword>
<accession>A0A5B7ZZR9</accession>
<feature type="transmembrane region" description="Helical" evidence="1">
    <location>
        <begin position="116"/>
        <end position="134"/>
    </location>
</feature>
<evidence type="ECO:0000313" key="4">
    <source>
        <dbReference type="Proteomes" id="UP000305398"/>
    </source>
</evidence>
<dbReference type="InterPro" id="IPR000326">
    <property type="entry name" value="PAP2/HPO"/>
</dbReference>
<dbReference type="InterPro" id="IPR036938">
    <property type="entry name" value="PAP2/HPO_sf"/>
</dbReference>
<keyword evidence="1" id="KW-1133">Transmembrane helix</keyword>
<keyword evidence="1" id="KW-0472">Membrane</keyword>
<sequence length="232" mass="26974">MINAFDREILLFLNRFVEPLGEFNKTLDFIMYCKPLKGGVLMVLVWWLWFRRNEVSKVRVRQVLLATLVGSLLAMFSTRVLVNVMPERQRPIYNTELNMKIHPSLYNPGFKDVTSFPSDHATLFLALSTGFFFLSRRLGFAVLAYVLIVICLPRMYFGLHYPSDIVVGGLIGASAVTIANLAWVRRHLFQPLLQWSEPRPEFLYSVLFLLTYQVTDMFESTRSILSFLFHRH</sequence>
<dbReference type="Pfam" id="PF01569">
    <property type="entry name" value="PAP2"/>
    <property type="match status" value="1"/>
</dbReference>
<feature type="transmembrane region" description="Helical" evidence="1">
    <location>
        <begin position="29"/>
        <end position="50"/>
    </location>
</feature>